<keyword evidence="5" id="KW-0539">Nucleus</keyword>
<accession>A0A0N4ZFC1</accession>
<name>A0A0N4ZFC1_PARTI</name>
<evidence type="ECO:0000256" key="1">
    <source>
        <dbReference type="ARBA" id="ARBA00004604"/>
    </source>
</evidence>
<evidence type="ECO:0000256" key="2">
    <source>
        <dbReference type="ARBA" id="ARBA00008105"/>
    </source>
</evidence>
<keyword evidence="4" id="KW-0698">rRNA processing</keyword>
<dbReference type="InterPro" id="IPR007144">
    <property type="entry name" value="SSU_processome_Utp11"/>
</dbReference>
<organism evidence="7 8">
    <name type="scientific">Parastrongyloides trichosuri</name>
    <name type="common">Possum-specific nematode worm</name>
    <dbReference type="NCBI Taxonomy" id="131310"/>
    <lineage>
        <taxon>Eukaryota</taxon>
        <taxon>Metazoa</taxon>
        <taxon>Ecdysozoa</taxon>
        <taxon>Nematoda</taxon>
        <taxon>Chromadorea</taxon>
        <taxon>Rhabditida</taxon>
        <taxon>Tylenchina</taxon>
        <taxon>Panagrolaimomorpha</taxon>
        <taxon>Strongyloidoidea</taxon>
        <taxon>Strongyloididae</taxon>
        <taxon>Parastrongyloides</taxon>
    </lineage>
</organism>
<evidence type="ECO:0000313" key="7">
    <source>
        <dbReference type="Proteomes" id="UP000038045"/>
    </source>
</evidence>
<comment type="similarity">
    <text evidence="2">Belongs to the UTP11 family.</text>
</comment>
<evidence type="ECO:0000256" key="6">
    <source>
        <dbReference type="SAM" id="Coils"/>
    </source>
</evidence>
<evidence type="ECO:0000313" key="8">
    <source>
        <dbReference type="WBParaSite" id="PTRK_0000645200.1"/>
    </source>
</evidence>
<keyword evidence="7" id="KW-1185">Reference proteome</keyword>
<evidence type="ECO:0000256" key="4">
    <source>
        <dbReference type="ARBA" id="ARBA00022552"/>
    </source>
</evidence>
<evidence type="ECO:0000256" key="3">
    <source>
        <dbReference type="ARBA" id="ARBA00020121"/>
    </source>
</evidence>
<dbReference type="PANTHER" id="PTHR12838">
    <property type="entry name" value="U3 SMALL NUCLEOLAR RNA-ASSOCIATED PROTEIN 11"/>
    <property type="match status" value="1"/>
</dbReference>
<dbReference type="Pfam" id="PF03998">
    <property type="entry name" value="Utp11"/>
    <property type="match status" value="1"/>
</dbReference>
<evidence type="ECO:0000256" key="5">
    <source>
        <dbReference type="ARBA" id="ARBA00023242"/>
    </source>
</evidence>
<comment type="subcellular location">
    <subcellularLocation>
        <location evidence="1">Nucleus</location>
        <location evidence="1">Nucleolus</location>
    </subcellularLocation>
</comment>
<keyword evidence="6" id="KW-0175">Coiled coil</keyword>
<dbReference type="GO" id="GO:0006364">
    <property type="term" value="P:rRNA processing"/>
    <property type="evidence" value="ECO:0007669"/>
    <property type="project" value="UniProtKB-KW"/>
</dbReference>
<dbReference type="STRING" id="131310.A0A0N4ZFC1"/>
<feature type="coiled-coil region" evidence="6">
    <location>
        <begin position="99"/>
        <end position="136"/>
    </location>
</feature>
<dbReference type="GO" id="GO:0032040">
    <property type="term" value="C:small-subunit processome"/>
    <property type="evidence" value="ECO:0007669"/>
    <property type="project" value="InterPro"/>
</dbReference>
<protein>
    <recommendedName>
        <fullName evidence="3">Probable U3 small nucleolar RNA-associated protein 11</fullName>
    </recommendedName>
</protein>
<dbReference type="PANTHER" id="PTHR12838:SF0">
    <property type="entry name" value="U3 SMALL NUCLEOLAR RNA-ASSOCIATED PROTEIN 11-RELATED"/>
    <property type="match status" value="1"/>
</dbReference>
<dbReference type="AlphaFoldDB" id="A0A0N4ZFC1"/>
<dbReference type="WBParaSite" id="PTRK_0000645200.1">
    <property type="protein sequence ID" value="PTRK_0000645200.1"/>
    <property type="gene ID" value="PTRK_0000645200"/>
</dbReference>
<dbReference type="Proteomes" id="UP000038045">
    <property type="component" value="Unplaced"/>
</dbReference>
<sequence length="164" mass="18738">MIRSQVGKDGVHRDLNMNEILGEDEGGIDKDLAKDLHYVTYKYVNEKKKIEKLKSSLQLAFVSQGINKRIIYQDNSDDEEIKGIVVKGTSNLPSDTMINAETKKNYKLLAERIKKLKDLEVVKQKLELQLNMRKAKKDKVKATIVKKGTPTRAAVVRFPVIRKK</sequence>
<proteinExistence type="inferred from homology"/>
<reference evidence="8" key="1">
    <citation type="submission" date="2017-02" db="UniProtKB">
        <authorList>
            <consortium name="WormBaseParasite"/>
        </authorList>
    </citation>
    <scope>IDENTIFICATION</scope>
</reference>